<dbReference type="InterPro" id="IPR043128">
    <property type="entry name" value="Rev_trsase/Diguanyl_cyclase"/>
</dbReference>
<feature type="transmembrane region" description="Helical" evidence="1">
    <location>
        <begin position="6"/>
        <end position="23"/>
    </location>
</feature>
<name>A0A0B5ARS3_9BACL</name>
<dbReference type="Gene3D" id="3.30.450.20">
    <property type="entry name" value="PAS domain"/>
    <property type="match status" value="1"/>
</dbReference>
<dbReference type="SMART" id="SM00091">
    <property type="entry name" value="PAS"/>
    <property type="match status" value="1"/>
</dbReference>
<dbReference type="Gene3D" id="3.30.70.270">
    <property type="match status" value="1"/>
</dbReference>
<feature type="transmembrane region" description="Helical" evidence="1">
    <location>
        <begin position="66"/>
        <end position="87"/>
    </location>
</feature>
<dbReference type="InterPro" id="IPR000014">
    <property type="entry name" value="PAS"/>
</dbReference>
<feature type="transmembrane region" description="Helical" evidence="1">
    <location>
        <begin position="142"/>
        <end position="164"/>
    </location>
</feature>
<feature type="transmembrane region" description="Helical" evidence="1">
    <location>
        <begin position="99"/>
        <end position="122"/>
    </location>
</feature>
<keyword evidence="1" id="KW-0812">Transmembrane</keyword>
<feature type="domain" description="GGDEF" evidence="2">
    <location>
        <begin position="382"/>
        <end position="515"/>
    </location>
</feature>
<dbReference type="InterPro" id="IPR029787">
    <property type="entry name" value="Nucleotide_cyclase"/>
</dbReference>
<keyword evidence="1" id="KW-0472">Membrane</keyword>
<dbReference type="PANTHER" id="PTHR44757:SF2">
    <property type="entry name" value="BIOFILM ARCHITECTURE MAINTENANCE PROTEIN MBAA"/>
    <property type="match status" value="1"/>
</dbReference>
<dbReference type="STRING" id="1508404.JMA_36580"/>
<dbReference type="PROSITE" id="PS50887">
    <property type="entry name" value="GGDEF"/>
    <property type="match status" value="1"/>
</dbReference>
<evidence type="ECO:0000256" key="1">
    <source>
        <dbReference type="SAM" id="Phobius"/>
    </source>
</evidence>
<dbReference type="InterPro" id="IPR052155">
    <property type="entry name" value="Biofilm_reg_signaling"/>
</dbReference>
<dbReference type="CDD" id="cd00130">
    <property type="entry name" value="PAS"/>
    <property type="match status" value="1"/>
</dbReference>
<dbReference type="AlphaFoldDB" id="A0A0B5ARS3"/>
<protein>
    <recommendedName>
        <fullName evidence="2">GGDEF domain-containing protein</fullName>
    </recommendedName>
</protein>
<dbReference type="InterPro" id="IPR035965">
    <property type="entry name" value="PAS-like_dom_sf"/>
</dbReference>
<accession>A0A0B5ARS3</accession>
<dbReference type="PANTHER" id="PTHR44757">
    <property type="entry name" value="DIGUANYLATE CYCLASE DGCP"/>
    <property type="match status" value="1"/>
</dbReference>
<sequence>MRELLIYMALYLLPAAMMFYMAADVLMRNHRRTEHLLLSAYIACYGVLFTTEFIRQQVDLSYSPFLITYVFGNAGLLILCLSMHFIIKITGVNEKIPSFLYPWVLYLPALPIPLTIIFQSNFTNSSAFEREGLFIYPEFNAAYLATMATGLTLSFFIIWMLHQLGKKAVAPQQQKIISLLIVVAILVQIWNFIFGIFEFRGVMPPYPYIYGGIIWIGVLAYGMKKFDFLASYHKRFSTLHEINPSPILLIDREGVIESANPAALSLLDVKSLKGKQFTDYISEDRKEGALERFQYMFDRGERISQYESRITTENGEKRYILIDGDFVFVEHNLYILCILRDVQMYKEAEETIRFLAYHDPLTKLPNRRAFYEEAANRLKGNQAIAMLILDLDDFKVVNDTFGHQTGDEYLRHVGELLKETIGDEGLVARVGGDEFFAYVHCEDEAHLKQIIFRMMKRFEKSPYWAENTPLEIKFSLGISCYPHHGEKLETLIHKADQAMYKIKRNGKNDFYIWNEELETSGSSR</sequence>
<dbReference type="BioCyc" id="JESP1508404:G14D9-12939-MONOMER"/>
<evidence type="ECO:0000313" key="4">
    <source>
        <dbReference type="Proteomes" id="UP000031449"/>
    </source>
</evidence>
<feature type="transmembrane region" description="Helical" evidence="1">
    <location>
        <begin position="205"/>
        <end position="223"/>
    </location>
</feature>
<gene>
    <name evidence="3" type="ORF">JMA_36580</name>
</gene>
<dbReference type="EMBL" id="CP009416">
    <property type="protein sequence ID" value="AJD92975.1"/>
    <property type="molecule type" value="Genomic_DNA"/>
</dbReference>
<feature type="transmembrane region" description="Helical" evidence="1">
    <location>
        <begin position="176"/>
        <end position="199"/>
    </location>
</feature>
<reference evidence="3 4" key="1">
    <citation type="submission" date="2014-08" db="EMBL/GenBank/DDBJ databases">
        <title>Complete genome of a marine bacteria Jeotgalibacillus malaysiensis.</title>
        <authorList>
            <person name="Yaakop A.S."/>
            <person name="Chan K.-G."/>
            <person name="Goh K.M."/>
        </authorList>
    </citation>
    <scope>NUCLEOTIDE SEQUENCE [LARGE SCALE GENOMIC DNA]</scope>
    <source>
        <strain evidence="3 4">D5</strain>
    </source>
</reference>
<dbReference type="NCBIfam" id="TIGR00229">
    <property type="entry name" value="sensory_box"/>
    <property type="match status" value="1"/>
</dbReference>
<dbReference type="CDD" id="cd01949">
    <property type="entry name" value="GGDEF"/>
    <property type="match status" value="1"/>
</dbReference>
<dbReference type="Pfam" id="PF13426">
    <property type="entry name" value="PAS_9"/>
    <property type="match status" value="1"/>
</dbReference>
<dbReference type="KEGG" id="jeo:JMA_36580"/>
<keyword evidence="4" id="KW-1185">Reference proteome</keyword>
<evidence type="ECO:0000313" key="3">
    <source>
        <dbReference type="EMBL" id="AJD92975.1"/>
    </source>
</evidence>
<evidence type="ECO:0000259" key="2">
    <source>
        <dbReference type="PROSITE" id="PS50887"/>
    </source>
</evidence>
<keyword evidence="1" id="KW-1133">Transmembrane helix</keyword>
<organism evidence="3 4">
    <name type="scientific">Jeotgalibacillus malaysiensis</name>
    <dbReference type="NCBI Taxonomy" id="1508404"/>
    <lineage>
        <taxon>Bacteria</taxon>
        <taxon>Bacillati</taxon>
        <taxon>Bacillota</taxon>
        <taxon>Bacilli</taxon>
        <taxon>Bacillales</taxon>
        <taxon>Caryophanaceae</taxon>
        <taxon>Jeotgalibacillus</taxon>
    </lineage>
</organism>
<dbReference type="SMART" id="SM00267">
    <property type="entry name" value="GGDEF"/>
    <property type="match status" value="1"/>
</dbReference>
<dbReference type="HOGENOM" id="CLU_000445_11_4_9"/>
<proteinExistence type="predicted"/>
<dbReference type="Pfam" id="PF00990">
    <property type="entry name" value="GGDEF"/>
    <property type="match status" value="1"/>
</dbReference>
<dbReference type="NCBIfam" id="TIGR00254">
    <property type="entry name" value="GGDEF"/>
    <property type="match status" value="1"/>
</dbReference>
<dbReference type="Proteomes" id="UP000031449">
    <property type="component" value="Chromosome"/>
</dbReference>
<feature type="transmembrane region" description="Helical" evidence="1">
    <location>
        <begin position="35"/>
        <end position="54"/>
    </location>
</feature>
<dbReference type="InterPro" id="IPR000160">
    <property type="entry name" value="GGDEF_dom"/>
</dbReference>
<dbReference type="SUPFAM" id="SSF55785">
    <property type="entry name" value="PYP-like sensor domain (PAS domain)"/>
    <property type="match status" value="1"/>
</dbReference>
<dbReference type="SUPFAM" id="SSF55073">
    <property type="entry name" value="Nucleotide cyclase"/>
    <property type="match status" value="1"/>
</dbReference>